<comment type="caution">
    <text evidence="12">The sequence shown here is derived from an EMBL/GenBank/DDBJ whole genome shotgun (WGS) entry which is preliminary data.</text>
</comment>
<feature type="transmembrane region" description="Helical" evidence="7">
    <location>
        <begin position="399"/>
        <end position="418"/>
    </location>
</feature>
<evidence type="ECO:0000313" key="13">
    <source>
        <dbReference type="Proteomes" id="UP000070498"/>
    </source>
</evidence>
<dbReference type="InterPro" id="IPR023408">
    <property type="entry name" value="MscS_beta-dom_sf"/>
</dbReference>
<organism evidence="12 13">
    <name type="scientific">Agrobacterium bohemicum</name>
    <dbReference type="NCBI Taxonomy" id="2052828"/>
    <lineage>
        <taxon>Bacteria</taxon>
        <taxon>Pseudomonadati</taxon>
        <taxon>Pseudomonadota</taxon>
        <taxon>Alphaproteobacteria</taxon>
        <taxon>Hyphomicrobiales</taxon>
        <taxon>Rhizobiaceae</taxon>
        <taxon>Rhizobium/Agrobacterium group</taxon>
        <taxon>Agrobacterium</taxon>
    </lineage>
</organism>
<dbReference type="InterPro" id="IPR010920">
    <property type="entry name" value="LSM_dom_sf"/>
</dbReference>
<name>A0A135P801_9HYPH</name>
<feature type="transmembrane region" description="Helical" evidence="7">
    <location>
        <begin position="161"/>
        <end position="184"/>
    </location>
</feature>
<dbReference type="Gene3D" id="2.30.30.60">
    <property type="match status" value="1"/>
</dbReference>
<dbReference type="GO" id="GO:0008381">
    <property type="term" value="F:mechanosensitive monoatomic ion channel activity"/>
    <property type="evidence" value="ECO:0007669"/>
    <property type="project" value="InterPro"/>
</dbReference>
<keyword evidence="13" id="KW-1185">Reference proteome</keyword>
<evidence type="ECO:0000259" key="10">
    <source>
        <dbReference type="Pfam" id="PF21082"/>
    </source>
</evidence>
<dbReference type="InterPro" id="IPR049142">
    <property type="entry name" value="MS_channel_1st"/>
</dbReference>
<dbReference type="SUPFAM" id="SSF50182">
    <property type="entry name" value="Sm-like ribonucleoproteins"/>
    <property type="match status" value="1"/>
</dbReference>
<dbReference type="InterPro" id="IPR011014">
    <property type="entry name" value="MscS_channel_TM-2"/>
</dbReference>
<dbReference type="GO" id="GO:0005886">
    <property type="term" value="C:plasma membrane"/>
    <property type="evidence" value="ECO:0007669"/>
    <property type="project" value="UniProtKB-SubCell"/>
</dbReference>
<dbReference type="InterPro" id="IPR045276">
    <property type="entry name" value="YbiO_bact"/>
</dbReference>
<dbReference type="SUPFAM" id="SSF82861">
    <property type="entry name" value="Mechanosensitive channel protein MscS (YggB), transmembrane region"/>
    <property type="match status" value="1"/>
</dbReference>
<comment type="subcellular location">
    <subcellularLocation>
        <location evidence="1">Cell membrane</location>
        <topology evidence="1">Multi-pass membrane protein</topology>
    </subcellularLocation>
</comment>
<dbReference type="PANTHER" id="PTHR30460:SF0">
    <property type="entry name" value="MODERATE CONDUCTANCE MECHANOSENSITIVE CHANNEL YBIO"/>
    <property type="match status" value="1"/>
</dbReference>
<evidence type="ECO:0000256" key="8">
    <source>
        <dbReference type="SAM" id="SignalP"/>
    </source>
</evidence>
<evidence type="ECO:0000256" key="4">
    <source>
        <dbReference type="ARBA" id="ARBA00022692"/>
    </source>
</evidence>
<keyword evidence="8" id="KW-0732">Signal</keyword>
<feature type="transmembrane region" description="Helical" evidence="7">
    <location>
        <begin position="103"/>
        <end position="124"/>
    </location>
</feature>
<comment type="similarity">
    <text evidence="2">Belongs to the MscS (TC 1.A.23) family.</text>
</comment>
<dbReference type="Pfam" id="PF21082">
    <property type="entry name" value="MS_channel_3rd"/>
    <property type="match status" value="1"/>
</dbReference>
<keyword evidence="6 7" id="KW-0472">Membrane</keyword>
<feature type="transmembrane region" description="Helical" evidence="7">
    <location>
        <begin position="222"/>
        <end position="240"/>
    </location>
</feature>
<dbReference type="Gene3D" id="3.30.70.100">
    <property type="match status" value="1"/>
</dbReference>
<keyword evidence="5 7" id="KW-1133">Transmembrane helix</keyword>
<keyword evidence="4 7" id="KW-0812">Transmembrane</keyword>
<dbReference type="EMBL" id="LNUW01000004">
    <property type="protein sequence ID" value="KXG87552.1"/>
    <property type="molecule type" value="Genomic_DNA"/>
</dbReference>
<feature type="domain" description="Mechanosensitive ion channel MscS" evidence="9">
    <location>
        <begin position="444"/>
        <end position="509"/>
    </location>
</feature>
<evidence type="ECO:0000256" key="7">
    <source>
        <dbReference type="SAM" id="Phobius"/>
    </source>
</evidence>
<feature type="transmembrane region" description="Helical" evidence="7">
    <location>
        <begin position="252"/>
        <end position="270"/>
    </location>
</feature>
<dbReference type="SUPFAM" id="SSF82689">
    <property type="entry name" value="Mechanosensitive channel protein MscS (YggB), C-terminal domain"/>
    <property type="match status" value="1"/>
</dbReference>
<proteinExistence type="inferred from homology"/>
<dbReference type="Pfam" id="PF21088">
    <property type="entry name" value="MS_channel_1st"/>
    <property type="match status" value="1"/>
</dbReference>
<evidence type="ECO:0000256" key="1">
    <source>
        <dbReference type="ARBA" id="ARBA00004651"/>
    </source>
</evidence>
<feature type="transmembrane region" description="Helical" evidence="7">
    <location>
        <begin position="196"/>
        <end position="216"/>
    </location>
</feature>
<feature type="domain" description="Mechanosensitive ion channel MscS C-terminal" evidence="10">
    <location>
        <begin position="514"/>
        <end position="603"/>
    </location>
</feature>
<gene>
    <name evidence="12" type="ORF">ATO67_18035</name>
</gene>
<reference evidence="12 13" key="1">
    <citation type="submission" date="2015-11" db="EMBL/GenBank/DDBJ databases">
        <title>Draft genome sequence of Agrobacterium sp. R89-1.</title>
        <authorList>
            <person name="Zahradnik J."/>
            <person name="Kyslikova E."/>
            <person name="Palyzova A."/>
            <person name="Kyslik P."/>
        </authorList>
    </citation>
    <scope>NUCLEOTIDE SEQUENCE [LARGE SCALE GENOMIC DNA]</scope>
    <source>
        <strain evidence="12 13">R89-1</strain>
    </source>
</reference>
<evidence type="ECO:0000256" key="5">
    <source>
        <dbReference type="ARBA" id="ARBA00022989"/>
    </source>
</evidence>
<accession>A0A135P801</accession>
<dbReference type="AlphaFoldDB" id="A0A135P801"/>
<feature type="domain" description="Mechanosensitive ion channel transmembrane helices 2/3" evidence="11">
    <location>
        <begin position="402"/>
        <end position="443"/>
    </location>
</feature>
<dbReference type="InterPro" id="IPR049278">
    <property type="entry name" value="MS_channel_C"/>
</dbReference>
<feature type="transmembrane region" description="Helical" evidence="7">
    <location>
        <begin position="343"/>
        <end position="364"/>
    </location>
</feature>
<dbReference type="InterPro" id="IPR006685">
    <property type="entry name" value="MscS_channel_2nd"/>
</dbReference>
<feature type="signal peptide" evidence="8">
    <location>
        <begin position="1"/>
        <end position="19"/>
    </location>
</feature>
<protein>
    <submittedName>
        <fullName evidence="12">Mechanosensitive ion channel protein</fullName>
    </submittedName>
</protein>
<evidence type="ECO:0000259" key="11">
    <source>
        <dbReference type="Pfam" id="PF21088"/>
    </source>
</evidence>
<dbReference type="PANTHER" id="PTHR30460">
    <property type="entry name" value="MODERATE CONDUCTANCE MECHANOSENSITIVE CHANNEL YBIO"/>
    <property type="match status" value="1"/>
</dbReference>
<dbReference type="RefSeq" id="WP_067652500.1">
    <property type="nucleotide sequence ID" value="NZ_KQ961034.1"/>
</dbReference>
<dbReference type="STRING" id="2052828.ATO67_18035"/>
<evidence type="ECO:0000259" key="9">
    <source>
        <dbReference type="Pfam" id="PF00924"/>
    </source>
</evidence>
<feature type="transmembrane region" description="Helical" evidence="7">
    <location>
        <begin position="424"/>
        <end position="446"/>
    </location>
</feature>
<dbReference type="Proteomes" id="UP000070498">
    <property type="component" value="Unassembled WGS sequence"/>
</dbReference>
<dbReference type="Pfam" id="PF00924">
    <property type="entry name" value="MS_channel_2nd"/>
    <property type="match status" value="1"/>
</dbReference>
<evidence type="ECO:0000256" key="3">
    <source>
        <dbReference type="ARBA" id="ARBA00022475"/>
    </source>
</evidence>
<sequence>MKWLAGLLLLVMMSGPVQAQDGPRPQKVDDLVRLLQDPEVRSWLQQAPQASSQTATAGGGLAEWETATRDRLDRMLHAIPRIPAEIRAVAQEARAQALAYGGLPVFVIFLGLVAVGLVAEKLFSKARPDSRISDRLLAIGIFTAAMALVFFAFDWPPLPRIILLVSLIGVIAYRLICVLLDASTTMMPSSKRRSKMFLGVAIAGITFASLGRPLSVDPATSAAVWFCTSAILLLMILTFTMLSRGVTVRRRVALCLAYIAVWALWCVGLHGLFWLAVYAMALPSSLRLVGQTVAGLIPENTDETRRVLFIRGSRGAVIICAVAWLAMVWRFDPNSLVRSDPRVAAFSYGLLKSVVVLLLADLVWHMAKSWIDRRLLVSSPVGDANDLARQGRLRTLLPIFRNVLAVMVAVVTGLIVLAELGVEIGPLIAGAGVFGVALGFGSQTLVKDVISGVFYMLDDAFRVGEYIQAKSYKGTVEGFSLRSVRLRHHRGPVYTVPFGELGAVENMSRDWGVVKFRVSVSYDADVEKARKLTKKIGATLAEDPEFSALFIEPLKMKGVEEFGDYGMVLSFGMTLRPSGLQSMIRRRANLMIRAAFQENGIEFAQPTVQVGGDEKQAAALSAARLLEAKAASAAPT</sequence>
<feature type="chain" id="PRO_5007466930" evidence="8">
    <location>
        <begin position="20"/>
        <end position="636"/>
    </location>
</feature>
<evidence type="ECO:0000313" key="12">
    <source>
        <dbReference type="EMBL" id="KXG87552.1"/>
    </source>
</evidence>
<evidence type="ECO:0000256" key="2">
    <source>
        <dbReference type="ARBA" id="ARBA00008017"/>
    </source>
</evidence>
<feature type="transmembrane region" description="Helical" evidence="7">
    <location>
        <begin position="309"/>
        <end position="331"/>
    </location>
</feature>
<dbReference type="Gene3D" id="1.10.287.1260">
    <property type="match status" value="1"/>
</dbReference>
<evidence type="ECO:0000256" key="6">
    <source>
        <dbReference type="ARBA" id="ARBA00023136"/>
    </source>
</evidence>
<feature type="transmembrane region" description="Helical" evidence="7">
    <location>
        <begin position="136"/>
        <end position="155"/>
    </location>
</feature>
<keyword evidence="3" id="KW-1003">Cell membrane</keyword>
<dbReference type="InterPro" id="IPR011066">
    <property type="entry name" value="MscS_channel_C_sf"/>
</dbReference>